<comment type="caution">
    <text evidence="13">The sequence shown here is derived from an EMBL/GenBank/DDBJ whole genome shotgun (WGS) entry which is preliminary data.</text>
</comment>
<comment type="pathway">
    <text evidence="9">Lipid metabolism; fatty acid biosynthesis.</text>
</comment>
<keyword evidence="14" id="KW-1185">Reference proteome</keyword>
<dbReference type="InterPro" id="IPR050048">
    <property type="entry name" value="FabV-like_NADH_b"/>
</dbReference>
<feature type="domain" description="Trans-2-enoyl-CoA reductase catalytic" evidence="11">
    <location>
        <begin position="81"/>
        <end position="308"/>
    </location>
</feature>
<evidence type="ECO:0000256" key="6">
    <source>
        <dbReference type="ARBA" id="ARBA00023098"/>
    </source>
</evidence>
<feature type="domain" description="Trans-2-enoyl-CoA reductase-like NAD(P)H binding" evidence="12">
    <location>
        <begin position="2"/>
        <end position="78"/>
    </location>
</feature>
<dbReference type="NCBIfam" id="NF043048">
    <property type="entry name" value="EnoyACPredFabV"/>
    <property type="match status" value="1"/>
</dbReference>
<dbReference type="EC" id="1.3.1.44" evidence="9"/>
<feature type="binding site" evidence="9">
    <location>
        <position position="242"/>
    </location>
    <ligand>
        <name>NAD(+)</name>
        <dbReference type="ChEBI" id="CHEBI:57540"/>
    </ligand>
</feature>
<evidence type="ECO:0000313" key="14">
    <source>
        <dbReference type="Proteomes" id="UP000779049"/>
    </source>
</evidence>
<evidence type="ECO:0000256" key="5">
    <source>
        <dbReference type="ARBA" id="ARBA00023027"/>
    </source>
</evidence>
<dbReference type="Pfam" id="PF12241">
    <property type="entry name" value="Enoyl_reductase"/>
    <property type="match status" value="1"/>
</dbReference>
<dbReference type="Proteomes" id="UP000779049">
    <property type="component" value="Unassembled WGS sequence"/>
</dbReference>
<dbReference type="Pfam" id="PF12242">
    <property type="entry name" value="Eno-Rase_NADH_b"/>
    <property type="match status" value="1"/>
</dbReference>
<dbReference type="NCBIfam" id="NF010177">
    <property type="entry name" value="PRK13656.1"/>
    <property type="match status" value="1"/>
</dbReference>
<feature type="binding site" evidence="9">
    <location>
        <begin position="47"/>
        <end position="52"/>
    </location>
    <ligand>
        <name>NAD(+)</name>
        <dbReference type="ChEBI" id="CHEBI:57540"/>
    </ligand>
</feature>
<reference evidence="13 14" key="1">
    <citation type="journal article" date="2020" name="New Microbes New Infect">
        <title>Sellimonas caecigallum sp. nov., description and genome sequence of a new member of the Sellimonas genus isolated from the cecum of feral chicken.</title>
        <authorList>
            <person name="Wongkuna S."/>
            <person name="Ghimire S."/>
            <person name="Antony L."/>
            <person name="Chankhamhaengdecha S."/>
            <person name="Janvilisri T."/>
            <person name="Scaria J."/>
        </authorList>
    </citation>
    <scope>NUCLEOTIDE SEQUENCE [LARGE SCALE GENOMIC DNA]</scope>
    <source>
        <strain evidence="13 14">SW451</strain>
    </source>
</reference>
<dbReference type="HAMAP" id="MF_01838">
    <property type="entry name" value="FabV_reductase"/>
    <property type="match status" value="1"/>
</dbReference>
<dbReference type="InterPro" id="IPR024910">
    <property type="entry name" value="Enoyl-CoA_Rdtase_cat_dom"/>
</dbReference>
<name>A0ABS7L5T6_9FIRM</name>
<dbReference type="Pfam" id="PF07055">
    <property type="entry name" value="Eno-Rase_FAD_bd"/>
    <property type="match status" value="1"/>
</dbReference>
<evidence type="ECO:0000259" key="10">
    <source>
        <dbReference type="Pfam" id="PF07055"/>
    </source>
</evidence>
<dbReference type="RefSeq" id="WP_087200899.1">
    <property type="nucleotide sequence ID" value="NZ_CP173660.1"/>
</dbReference>
<feature type="domain" description="Enoyl reductase FAD binding" evidence="10">
    <location>
        <begin position="318"/>
        <end position="379"/>
    </location>
</feature>
<keyword evidence="6 9" id="KW-0443">Lipid metabolism</keyword>
<evidence type="ECO:0000256" key="7">
    <source>
        <dbReference type="ARBA" id="ARBA00023160"/>
    </source>
</evidence>
<dbReference type="Gene3D" id="3.40.50.720">
    <property type="entry name" value="NAD(P)-binding Rossmann-like Domain"/>
    <property type="match status" value="1"/>
</dbReference>
<dbReference type="InterPro" id="IPR010758">
    <property type="entry name" value="Trans-2-enoyl-CoA_reductase"/>
</dbReference>
<feature type="binding site" evidence="9">
    <location>
        <begin position="138"/>
        <end position="139"/>
    </location>
    <ligand>
        <name>NAD(+)</name>
        <dbReference type="ChEBI" id="CHEBI:57540"/>
    </ligand>
</feature>
<evidence type="ECO:0000256" key="3">
    <source>
        <dbReference type="ARBA" id="ARBA00022832"/>
    </source>
</evidence>
<proteinExistence type="inferred from homology"/>
<dbReference type="InterPro" id="IPR024906">
    <property type="entry name" value="Eno_Rdtase_FAD-bd_dom"/>
</dbReference>
<evidence type="ECO:0000256" key="4">
    <source>
        <dbReference type="ARBA" id="ARBA00023002"/>
    </source>
</evidence>
<evidence type="ECO:0000256" key="9">
    <source>
        <dbReference type="HAMAP-Rule" id="MF_01838"/>
    </source>
</evidence>
<organism evidence="13 14">
    <name type="scientific">Sellimonas caecigallum</name>
    <dbReference type="NCBI Taxonomy" id="2592333"/>
    <lineage>
        <taxon>Bacteria</taxon>
        <taxon>Bacillati</taxon>
        <taxon>Bacillota</taxon>
        <taxon>Clostridia</taxon>
        <taxon>Lachnospirales</taxon>
        <taxon>Lachnospiraceae</taxon>
        <taxon>Sellimonas</taxon>
    </lineage>
</organism>
<keyword evidence="3 9" id="KW-0276">Fatty acid metabolism</keyword>
<feature type="site" description="Plays an important role in discriminating NADH against NADPH" evidence="9">
    <location>
        <position position="74"/>
    </location>
</feature>
<comment type="catalytic activity">
    <reaction evidence="8 9">
        <text>a 2,3-saturated acyl-CoA + NAD(+) = a (2E)-enoyl-CoA + NADH + H(+)</text>
        <dbReference type="Rhea" id="RHEA:18177"/>
        <dbReference type="ChEBI" id="CHEBI:15378"/>
        <dbReference type="ChEBI" id="CHEBI:57540"/>
        <dbReference type="ChEBI" id="CHEBI:57945"/>
        <dbReference type="ChEBI" id="CHEBI:58856"/>
        <dbReference type="ChEBI" id="CHEBI:65111"/>
        <dbReference type="EC" id="1.3.1.44"/>
    </reaction>
</comment>
<feature type="binding site" evidence="9">
    <location>
        <begin position="110"/>
        <end position="111"/>
    </location>
    <ligand>
        <name>NAD(+)</name>
        <dbReference type="ChEBI" id="CHEBI:57540"/>
    </ligand>
</feature>
<comment type="subunit">
    <text evidence="1 9">Monomer.</text>
</comment>
<evidence type="ECO:0000313" key="13">
    <source>
        <dbReference type="EMBL" id="MBY0758429.1"/>
    </source>
</evidence>
<keyword evidence="5 9" id="KW-0520">NAD</keyword>
<dbReference type="PANTHER" id="PTHR37480:SF1">
    <property type="entry name" value="ENOYL-[ACYL-CARRIER-PROTEIN] REDUCTASE [NADH]"/>
    <property type="match status" value="1"/>
</dbReference>
<keyword evidence="7 9" id="KW-0275">Fatty acid biosynthesis</keyword>
<accession>A0ABS7L5T6</accession>
<keyword evidence="4 9" id="KW-0560">Oxidoreductase</keyword>
<dbReference type="PANTHER" id="PTHR37480">
    <property type="entry name" value="ENOYL-[ACYL-CARRIER-PROTEIN] REDUCTASE [NADH]"/>
    <property type="match status" value="1"/>
</dbReference>
<comment type="function">
    <text evidence="9">Involved in the fatty acid synthesis (FAS II). Catalyzes the reduction of a carbon-carbon double bond in an enoyl moiety that is covalently linked to a coenzyme A (CoA).</text>
</comment>
<feature type="binding site" evidence="9">
    <location>
        <begin position="267"/>
        <end position="269"/>
    </location>
    <ligand>
        <name>NAD(+)</name>
        <dbReference type="ChEBI" id="CHEBI:57540"/>
    </ligand>
</feature>
<evidence type="ECO:0000256" key="8">
    <source>
        <dbReference type="ARBA" id="ARBA00048302"/>
    </source>
</evidence>
<sequence length="391" mass="44043">MIIKPRVKNFICTTAHPDGCRQNVYEQIQYVKSQPQTKTKKRTLVIGCSTGYGLSSRICAAWGDDAPTIGVCFERPASGNRTATAGWYNTAAFEEFAKEDGIYAKTICGDAYSKEIKDETAKLISQDLGQIDLLVYSLAAPRRQMPDGTVYTSVLKTVDETFTSKSLDLGKNILTEKTVEPATPEEVEATVRVMGGEDWKDWVKALKEKGLLSENFRTVAYSYIGPEMTYPIYNDGTIGQAKKDLYNTAVEMEKEGVSAYVSVNKAVVTQSSSAIPVVPLYMSILYKVMKEKGLHEDTIQQMSRLWNGGLIEGEPKTDIPGRIRLDDWEMRPDVQGEVQEYWDKLTDENLKEYADIDGYWEEFYHLFGFSFDHVDYEADTEAEREIPSISK</sequence>
<feature type="binding site" evidence="9">
    <location>
        <begin position="73"/>
        <end position="74"/>
    </location>
    <ligand>
        <name>NAD(+)</name>
        <dbReference type="ChEBI" id="CHEBI:57540"/>
    </ligand>
</feature>
<gene>
    <name evidence="9" type="primary">fabV</name>
    <name evidence="13" type="ORF">FLB61_04860</name>
</gene>
<evidence type="ECO:0000259" key="12">
    <source>
        <dbReference type="Pfam" id="PF12242"/>
    </source>
</evidence>
<dbReference type="EMBL" id="VIRV01000005">
    <property type="protein sequence ID" value="MBY0758429.1"/>
    <property type="molecule type" value="Genomic_DNA"/>
</dbReference>
<keyword evidence="2 9" id="KW-0444">Lipid biosynthesis</keyword>
<feature type="binding site" evidence="9">
    <location>
        <position position="223"/>
    </location>
    <ligand>
        <name>substrate</name>
    </ligand>
</feature>
<comment type="similarity">
    <text evidence="9">Belongs to the TER reductase family.</text>
</comment>
<evidence type="ECO:0000256" key="1">
    <source>
        <dbReference type="ARBA" id="ARBA00011245"/>
    </source>
</evidence>
<evidence type="ECO:0000256" key="2">
    <source>
        <dbReference type="ARBA" id="ARBA00022516"/>
    </source>
</evidence>
<protein>
    <recommendedName>
        <fullName evidence="9">Trans-2-enoyl-CoA reductase [NADH]</fullName>
        <shortName evidence="9">TER</shortName>
        <ecNumber evidence="9">1.3.1.44</ecNumber>
    </recommendedName>
</protein>
<evidence type="ECO:0000259" key="11">
    <source>
        <dbReference type="Pfam" id="PF12241"/>
    </source>
</evidence>
<feature type="active site" description="Proton donor" evidence="9">
    <location>
        <position position="233"/>
    </location>
</feature>